<sequence>MPFRRKRKFFSKRKFSRYARKMYKSPRSSYRDITTISTMQFVPVIPQNPPFVAHYAICASLIGKNVLKGSLNWESFTGMYAFIRPLSISVQVQLGTITTSTCFVNQGLAYYDRKARSVTEYNQGNFPTDELVAANYQALLKNFGVKLIGSSTHSAPVNYIKFKIPFINKMPIPEMQNSELWDNQFGALYVMLEGLFPFTGTPPTASYTPFGTIRIMVRSRFYNRGN</sequence>
<evidence type="ECO:0000313" key="1">
    <source>
        <dbReference type="EMBL" id="AUM61774.1"/>
    </source>
</evidence>
<dbReference type="EMBL" id="KY487853">
    <property type="protein sequence ID" value="AUM61774.1"/>
    <property type="molecule type" value="Genomic_DNA"/>
</dbReference>
<proteinExistence type="predicted"/>
<reference evidence="1" key="1">
    <citation type="submission" date="2017-01" db="EMBL/GenBank/DDBJ databases">
        <title>High-throughput sequencing uncovers low homogeneity in the biogeography of single-stranded DNA viruses.</title>
        <authorList>
            <person name="Pearson V.M."/>
            <person name="Rokyta D.R."/>
        </authorList>
    </citation>
    <scope>NUCLEOTIDE SEQUENCE</scope>
</reference>
<name>A0A2K9LWC4_9VIRU</name>
<gene>
    <name evidence="1" type="primary">Cap</name>
</gene>
<protein>
    <submittedName>
        <fullName evidence="1">Putative capsid</fullName>
    </submittedName>
</protein>
<accession>A0A2K9LWC4</accession>
<organism evidence="1">
    <name type="scientific">uncultured virus</name>
    <dbReference type="NCBI Taxonomy" id="340016"/>
    <lineage>
        <taxon>Viruses</taxon>
        <taxon>environmental samples</taxon>
    </lineage>
</organism>